<dbReference type="InterPro" id="IPR019819">
    <property type="entry name" value="Carboxylesterase_B_CS"/>
</dbReference>
<feature type="domain" description="Carboxylesterase type B" evidence="7">
    <location>
        <begin position="1138"/>
        <end position="1674"/>
    </location>
</feature>
<evidence type="ECO:0000256" key="4">
    <source>
        <dbReference type="ARBA" id="ARBA00023157"/>
    </source>
</evidence>
<evidence type="ECO:0000259" key="7">
    <source>
        <dbReference type="Pfam" id="PF00135"/>
    </source>
</evidence>
<dbReference type="FunFam" id="3.40.50.1820:FF:000155">
    <property type="entry name" value="Carboxylic ester hydrolase"/>
    <property type="match status" value="1"/>
</dbReference>
<evidence type="ECO:0000256" key="3">
    <source>
        <dbReference type="ARBA" id="ARBA00022801"/>
    </source>
</evidence>
<dbReference type="EMBL" id="JACKWZ010000104">
    <property type="protein sequence ID" value="KAF9415711.1"/>
    <property type="molecule type" value="Genomic_DNA"/>
</dbReference>
<feature type="domain" description="Carboxylesterase type B" evidence="7">
    <location>
        <begin position="41"/>
        <end position="564"/>
    </location>
</feature>
<keyword evidence="6" id="KW-0732">Signal</keyword>
<comment type="similarity">
    <text evidence="1">Belongs to the type-B carboxylesterase/lipase family.</text>
</comment>
<gene>
    <name evidence="8" type="ORF">HW555_006745</name>
</gene>
<feature type="domain" description="Carboxylesterase type B" evidence="7">
    <location>
        <begin position="588"/>
        <end position="1101"/>
    </location>
</feature>
<dbReference type="PROSITE" id="PS00122">
    <property type="entry name" value="CARBOXYLESTERASE_B_1"/>
    <property type="match status" value="3"/>
</dbReference>
<organism evidence="8 9">
    <name type="scientific">Spodoptera exigua</name>
    <name type="common">Beet armyworm</name>
    <name type="synonym">Noctua fulgens</name>
    <dbReference type="NCBI Taxonomy" id="7107"/>
    <lineage>
        <taxon>Eukaryota</taxon>
        <taxon>Metazoa</taxon>
        <taxon>Ecdysozoa</taxon>
        <taxon>Arthropoda</taxon>
        <taxon>Hexapoda</taxon>
        <taxon>Insecta</taxon>
        <taxon>Pterygota</taxon>
        <taxon>Neoptera</taxon>
        <taxon>Endopterygota</taxon>
        <taxon>Lepidoptera</taxon>
        <taxon>Glossata</taxon>
        <taxon>Ditrysia</taxon>
        <taxon>Noctuoidea</taxon>
        <taxon>Noctuidae</taxon>
        <taxon>Amphipyrinae</taxon>
        <taxon>Spodoptera</taxon>
    </lineage>
</organism>
<evidence type="ECO:0000313" key="8">
    <source>
        <dbReference type="EMBL" id="KAF9415711.1"/>
    </source>
</evidence>
<dbReference type="PROSITE" id="PS00941">
    <property type="entry name" value="CARBOXYLESTERASE_B_2"/>
    <property type="match status" value="2"/>
</dbReference>
<dbReference type="InterPro" id="IPR029058">
    <property type="entry name" value="AB_hydrolase_fold"/>
</dbReference>
<keyword evidence="5" id="KW-0325">Glycoprotein</keyword>
<evidence type="ECO:0000256" key="6">
    <source>
        <dbReference type="SAM" id="SignalP"/>
    </source>
</evidence>
<evidence type="ECO:0000256" key="2">
    <source>
        <dbReference type="ARBA" id="ARBA00022487"/>
    </source>
</evidence>
<sequence length="1682" mass="188285">MAIFSGVFVMMLSVLVLACGVLAAAAADHHHHPTAGSTPAAPVVRSTSGQFRGSWMLSRRGRQFEAYRGIRYAQPPVGELRFQPPQLIENYTSEVDASQDGPACPQPTFNNYPVHEDCLRLNVYTPDHDSKKPLPVVVFMHAGGFYSVSGRSDVAGPQHLLDRDIVLVTINYRLGSLGFLSTGDKYAPGNNGFKDQVAALRWVQKNIAAFGGDPNLVTISGYSAGSFSVMLHMISPMSKGLFHRAISMSGSPISQIVIPRHQRYLAERQAKLLQCPTDSSKAIIDCLKTKSSKQLGDSLDKMFDFGYDPVLLWTPIQEQDFGQEMFLPQQPLEALCAGQLQRVPYIASQTQDEFFWKALDVLRNPTAYDNWRADWPGLAKIALYLTGAGDNSSITAAANRLKQAYLGGKDINNDTATGDGFGKLYSDAIIGFGAHRLVNLAGRHSSQPVYYYEFGYIGNSSHYVDPDTKRPIAAAHHDDLLYLFNVSYSFPSIPPSDTNDSSMVDKMTAIFYNFARYGDPNNKGDTPELDVSWPQFKPDERKYLRIDTPFSVKKNLFEERFKVWEELFPLDYQTSEMKPTGPLTHSVSGTFRGSWMETRRGRRFQAYRGIRYAEPPVGALRFQPPKLKLQYEGVVDASEEGPACPLPAPPTYYVDEDCLTVNVYTPIHNSTGPLPVIFFIHPGGFYAMTGRSDLAGPHYLLDRDVVLVTINYRLGSLGFMSTGDAYAPGNNGMKDQVAALKWVQRNIAAFGGDPNLVTITGCSAGSISVILHMISPMAKGLFHRGIAMSASPLGKGLQAITHQRHLAVRQAQILNCPTDNSSAIVDCLMTKPWKDLGDSLPKFWEFGPGDPVGLWGPVVEPDFGQERYLTINPLNAIKEGKMHTVPLIVSQTTDEFFWKAFPVLQNETLLKTMNEDWERIAPISFLLPQENRALVVPKLKEVYLKGKKLANDKQSEKALGQLYGDSIIGFGVHRLANLMCRHSKHPVWYSEFAYIGNNSHYEDSHGKPQGAAHHDDLLYLFTLSYQFPVISLDSKHSHVVDEMTALWYNFARYGDPNPRGDTPELGKLSWPAMTAADRRYLHRGQRLEVRHNMFEDRFKIWDDLYPIQFMAKICYCIIVADATVSPANTNSSHEDGPVTTSVSGTFRGSWMETRRGRRFQAYRGIRYAEPPIGELRFQPPRPILHYEEVVDASKEGPSCPRPASPGYYVDEDCLTINVYTPGGGSNSTKPLPVIFFIHPGGFYSMSGRSDLAGPHYLLDRDVVLVTINYRLGSLGFLALGNKLAPGNNGFKDQVAALRWVQRNIAAFGGDPNLVTITGCSAGAVSVMVHMISPMSKGSQMRRLEDYYRTNLNRLFHRAIALSGSPTAKVPSPADRVDLAIKQAKVSKCPENNLTALYECLKTKPWKEIAGSLLGFFEFGYDPLSLWRPVVEPDFGQERFLKEDPMLSIREGRMHSVPFIVSQTTGEFFWKAFTVLKNQTLLDTMNNEWDRIAPISFILPRNETSSRLATLRKAYLGDRLLNNDTTTADALGKLYGDAITAFPVHRMANLMCRHSFHPVYYTEFAYVGNRSHYEDPDTHRPVGAAHHDDLIYLFTLSYRFPTIDVADTQDSKMVDKMTAIWYNFARYGDPNPRGDTGELTSLSWPAMTPDNRTYLRVGCDFTVEQNLYEDRFDVWDKLYPIQY</sequence>
<protein>
    <recommendedName>
        <fullName evidence="7">Carboxylesterase type B domain-containing protein</fullName>
    </recommendedName>
</protein>
<dbReference type="PANTHER" id="PTHR11559">
    <property type="entry name" value="CARBOXYLESTERASE"/>
    <property type="match status" value="1"/>
</dbReference>
<comment type="caution">
    <text evidence="8">The sequence shown here is derived from an EMBL/GenBank/DDBJ whole genome shotgun (WGS) entry which is preliminary data.</text>
</comment>
<dbReference type="GO" id="GO:0052689">
    <property type="term" value="F:carboxylic ester hydrolase activity"/>
    <property type="evidence" value="ECO:0007669"/>
    <property type="project" value="UniProtKB-KW"/>
</dbReference>
<evidence type="ECO:0000256" key="1">
    <source>
        <dbReference type="ARBA" id="ARBA00005964"/>
    </source>
</evidence>
<reference evidence="8" key="1">
    <citation type="submission" date="2020-08" db="EMBL/GenBank/DDBJ databases">
        <title>Spodoptera exigua strain:BAW_Kor-Di-RS1 Genome sequencing and assembly.</title>
        <authorList>
            <person name="Kim J."/>
            <person name="Nam H.Y."/>
            <person name="Kwon M."/>
            <person name="Choi J.H."/>
            <person name="Cho S.R."/>
            <person name="Kim G.-H."/>
        </authorList>
    </citation>
    <scope>NUCLEOTIDE SEQUENCE</scope>
    <source>
        <strain evidence="8">BAW_Kor-Di-RS1</strain>
        <tissue evidence="8">Whole-body</tissue>
    </source>
</reference>
<keyword evidence="2" id="KW-0719">Serine esterase</keyword>
<feature type="chain" id="PRO_5032978422" description="Carboxylesterase type B domain-containing protein" evidence="6">
    <location>
        <begin position="19"/>
        <end position="1682"/>
    </location>
</feature>
<dbReference type="InterPro" id="IPR002018">
    <property type="entry name" value="CarbesteraseB"/>
</dbReference>
<dbReference type="SUPFAM" id="SSF53474">
    <property type="entry name" value="alpha/beta-Hydrolases"/>
    <property type="match status" value="3"/>
</dbReference>
<dbReference type="Gene3D" id="3.40.50.1820">
    <property type="entry name" value="alpha/beta hydrolase"/>
    <property type="match status" value="3"/>
</dbReference>
<keyword evidence="3" id="KW-0378">Hydrolase</keyword>
<accession>A0A835GGG4</accession>
<feature type="signal peptide" evidence="6">
    <location>
        <begin position="1"/>
        <end position="18"/>
    </location>
</feature>
<evidence type="ECO:0000313" key="9">
    <source>
        <dbReference type="Proteomes" id="UP000648187"/>
    </source>
</evidence>
<dbReference type="InterPro" id="IPR019826">
    <property type="entry name" value="Carboxylesterase_B_AS"/>
</dbReference>
<proteinExistence type="inferred from homology"/>
<dbReference type="Proteomes" id="UP000648187">
    <property type="component" value="Unassembled WGS sequence"/>
</dbReference>
<keyword evidence="4" id="KW-1015">Disulfide bond</keyword>
<name>A0A835GGG4_SPOEX</name>
<dbReference type="Pfam" id="PF00135">
    <property type="entry name" value="COesterase"/>
    <property type="match status" value="3"/>
</dbReference>
<evidence type="ECO:0000256" key="5">
    <source>
        <dbReference type="ARBA" id="ARBA00023180"/>
    </source>
</evidence>
<dbReference type="InterPro" id="IPR050309">
    <property type="entry name" value="Type-B_Carboxylest/Lipase"/>
</dbReference>
<keyword evidence="9" id="KW-1185">Reference proteome</keyword>